<dbReference type="GO" id="GO:0050660">
    <property type="term" value="F:flavin adenine dinucleotide binding"/>
    <property type="evidence" value="ECO:0007669"/>
    <property type="project" value="InterPro"/>
</dbReference>
<reference evidence="3" key="1">
    <citation type="journal article" date="2023" name="PhytoFront">
        <title>Draft Genome Resources of Seven Strains of Tilletia horrida, Causal Agent of Kernel Smut of Rice.</title>
        <authorList>
            <person name="Khanal S."/>
            <person name="Antony Babu S."/>
            <person name="Zhou X.G."/>
        </authorList>
    </citation>
    <scope>NUCLEOTIDE SEQUENCE</scope>
    <source>
        <strain evidence="3">TX3</strain>
    </source>
</reference>
<protein>
    <recommendedName>
        <fullName evidence="5">L-ornithine N(5)-oxygenase</fullName>
    </recommendedName>
</protein>
<dbReference type="InterPro" id="IPR000960">
    <property type="entry name" value="Flavin_mOase"/>
</dbReference>
<comment type="similarity">
    <text evidence="1">Belongs to the FAD-binding monooxygenase family.</text>
</comment>
<evidence type="ECO:0000256" key="2">
    <source>
        <dbReference type="ARBA" id="ARBA00023002"/>
    </source>
</evidence>
<organism evidence="3 4">
    <name type="scientific">Tilletia horrida</name>
    <dbReference type="NCBI Taxonomy" id="155126"/>
    <lineage>
        <taxon>Eukaryota</taxon>
        <taxon>Fungi</taxon>
        <taxon>Dikarya</taxon>
        <taxon>Basidiomycota</taxon>
        <taxon>Ustilaginomycotina</taxon>
        <taxon>Exobasidiomycetes</taxon>
        <taxon>Tilletiales</taxon>
        <taxon>Tilletiaceae</taxon>
        <taxon>Tilletia</taxon>
    </lineage>
</organism>
<name>A0AAN6GCT2_9BASI</name>
<keyword evidence="4" id="KW-1185">Reference proteome</keyword>
<evidence type="ECO:0000313" key="4">
    <source>
        <dbReference type="Proteomes" id="UP001176521"/>
    </source>
</evidence>
<dbReference type="GO" id="GO:0050661">
    <property type="term" value="F:NADP binding"/>
    <property type="evidence" value="ECO:0007669"/>
    <property type="project" value="InterPro"/>
</dbReference>
<evidence type="ECO:0000313" key="3">
    <source>
        <dbReference type="EMBL" id="KAK0533757.1"/>
    </source>
</evidence>
<dbReference type="Pfam" id="PF13450">
    <property type="entry name" value="NAD_binding_8"/>
    <property type="match status" value="1"/>
</dbReference>
<keyword evidence="2" id="KW-0560">Oxidoreductase</keyword>
<dbReference type="InterPro" id="IPR051209">
    <property type="entry name" value="FAD-bind_Monooxygenase_sf"/>
</dbReference>
<proteinExistence type="inferred from homology"/>
<dbReference type="PANTHER" id="PTHR42877:SF5">
    <property type="entry name" value="L-ORNITHINE N(5)-MONOOXYGENASE-RELATED"/>
    <property type="match status" value="1"/>
</dbReference>
<gene>
    <name evidence="3" type="ORF">OC842_002876</name>
</gene>
<dbReference type="AlphaFoldDB" id="A0AAN6GCT2"/>
<dbReference type="Gene3D" id="3.50.50.60">
    <property type="entry name" value="FAD/NAD(P)-binding domain"/>
    <property type="match status" value="3"/>
</dbReference>
<evidence type="ECO:0000256" key="1">
    <source>
        <dbReference type="ARBA" id="ARBA00010139"/>
    </source>
</evidence>
<comment type="caution">
    <text evidence="3">The sequence shown here is derived from an EMBL/GenBank/DDBJ whole genome shotgun (WGS) entry which is preliminary data.</text>
</comment>
<dbReference type="PRINTS" id="PR00370">
    <property type="entry name" value="FMOXYGENASE"/>
</dbReference>
<dbReference type="SUPFAM" id="SSF51905">
    <property type="entry name" value="FAD/NAD(P)-binding domain"/>
    <property type="match status" value="1"/>
</dbReference>
<accession>A0AAN6GCT2</accession>
<dbReference type="EMBL" id="JAPDMQ010000131">
    <property type="protein sequence ID" value="KAK0533757.1"/>
    <property type="molecule type" value="Genomic_DNA"/>
</dbReference>
<sequence>MGASSLPRYSQVIVLGAGISGIATAALLQREFGIHDVRIFERYNEPGGVWFINKYPGAGCDIPYSFEQRNNWSKAWSERDELLAYYQSVFHKYNLGPRTSFQTEAVACKFDVSTNLWHVWTRKAAQPEHDARKDSRPAPVSDDLSRYDHWVCRVLFNCVGSLSEPNKCNIEGAELFEGPIFHSARWDPTVDLTDKRVILVGNGCSGSQILERCITASKVKHITQLGRSKHHYLPMPNILDTFYSKFLRRFLPNLLRTIIFFYLEVMFRAFRITGGRRARATAAAHSRHHITKTAPKEYHDILIPDPQKLPIGCKRRVFDFGYLKALNANNADLKAANVKRITANSVVLDTGEELPADAIVLATGFSLTDTGGTLQIFGRDGREMKQYMREEFREPTTYRSVQMASFPNLFNIMSGTHNGTGHSSVVFTAECQIEWSFRVARDIFNDRRRPAEKELTFSGQDDATRAKYPTVEPKKEAQIKEMLCMQENMQKYVFSSRCGSWYEDKATGAIAAMYAGSQVDFWRRSHWPVFSDLAYSNLPERASPTRTWSERIGGLLRLGDFGEPKTTIHRKMDGGRIIDPGFSGSKA</sequence>
<dbReference type="PANTHER" id="PTHR42877">
    <property type="entry name" value="L-ORNITHINE N(5)-MONOOXYGENASE-RELATED"/>
    <property type="match status" value="1"/>
</dbReference>
<dbReference type="Proteomes" id="UP001176521">
    <property type="component" value="Unassembled WGS sequence"/>
</dbReference>
<evidence type="ECO:0008006" key="5">
    <source>
        <dbReference type="Google" id="ProtNLM"/>
    </source>
</evidence>
<dbReference type="GO" id="GO:0016491">
    <property type="term" value="F:oxidoreductase activity"/>
    <property type="evidence" value="ECO:0007669"/>
    <property type="project" value="UniProtKB-KW"/>
</dbReference>
<dbReference type="InterPro" id="IPR036188">
    <property type="entry name" value="FAD/NAD-bd_sf"/>
</dbReference>